<accession>X0PHQ7</accession>
<dbReference type="EMBL" id="BAKI01000014">
    <property type="protein sequence ID" value="GAF36592.1"/>
    <property type="molecule type" value="Genomic_DNA"/>
</dbReference>
<dbReference type="AlphaFoldDB" id="X0PHQ7"/>
<organism evidence="1 2">
    <name type="scientific">Lentilactobacillus farraginis DSM 18382 = JCM 14108</name>
    <dbReference type="NCBI Taxonomy" id="1423743"/>
    <lineage>
        <taxon>Bacteria</taxon>
        <taxon>Bacillati</taxon>
        <taxon>Bacillota</taxon>
        <taxon>Bacilli</taxon>
        <taxon>Lactobacillales</taxon>
        <taxon>Lactobacillaceae</taxon>
        <taxon>Lentilactobacillus</taxon>
    </lineage>
</organism>
<dbReference type="PANTHER" id="PTHR11014">
    <property type="entry name" value="PEPTIDASE M20 FAMILY MEMBER"/>
    <property type="match status" value="1"/>
</dbReference>
<sequence>MDLEQELLKRLTQSEDEIIQIRRHLHEHPEISFKEKNTHAYIRDFYKDLDCDIRNCGTGYGILVDIDSGKPGPKLALRLILML</sequence>
<proteinExistence type="predicted"/>
<dbReference type="PANTHER" id="PTHR11014:SF63">
    <property type="entry name" value="METALLOPEPTIDASE, PUTATIVE (AFU_ORTHOLOGUE AFUA_6G09600)-RELATED"/>
    <property type="match status" value="1"/>
</dbReference>
<dbReference type="SUPFAM" id="SSF53187">
    <property type="entry name" value="Zn-dependent exopeptidases"/>
    <property type="match status" value="1"/>
</dbReference>
<protein>
    <submittedName>
        <fullName evidence="1">Catalyzes the cleavage of p-aminobenzoyl-glutamate to p-aminobenzoate and glutamate, subunit A</fullName>
    </submittedName>
</protein>
<comment type="caution">
    <text evidence="1">The sequence shown here is derived from an EMBL/GenBank/DDBJ whole genome shotgun (WGS) entry which is preliminary data.</text>
</comment>
<dbReference type="GO" id="GO:0016787">
    <property type="term" value="F:hydrolase activity"/>
    <property type="evidence" value="ECO:0007669"/>
    <property type="project" value="InterPro"/>
</dbReference>
<dbReference type="eggNOG" id="COG1473">
    <property type="taxonomic scope" value="Bacteria"/>
</dbReference>
<evidence type="ECO:0000313" key="1">
    <source>
        <dbReference type="EMBL" id="GAF36592.1"/>
    </source>
</evidence>
<dbReference type="InterPro" id="IPR017439">
    <property type="entry name" value="Amidohydrolase"/>
</dbReference>
<dbReference type="Gene3D" id="3.40.630.10">
    <property type="entry name" value="Zn peptidases"/>
    <property type="match status" value="1"/>
</dbReference>
<reference evidence="1" key="1">
    <citation type="journal article" date="2014" name="Genome Announc.">
        <title>Draft Genome Sequences of Two Lactobacillus Strains, L. farraginis JCM 14108T and L. composti JCM 14202T, Isolated from Compost of Distilled Shochu Residue.</title>
        <authorList>
            <person name="Yuki M."/>
            <person name="Oshima K."/>
            <person name="Suda W."/>
            <person name="Kitahara M."/>
            <person name="Kitamura K."/>
            <person name="Iida T."/>
            <person name="Hattori M."/>
            <person name="Ohkuma M."/>
        </authorList>
    </citation>
    <scope>NUCLEOTIDE SEQUENCE [LARGE SCALE GENOMIC DNA]</scope>
    <source>
        <strain evidence="1">JCM 14108</strain>
    </source>
</reference>
<dbReference type="Proteomes" id="UP000019488">
    <property type="component" value="Unassembled WGS sequence"/>
</dbReference>
<evidence type="ECO:0000313" key="2">
    <source>
        <dbReference type="Proteomes" id="UP000019488"/>
    </source>
</evidence>
<name>X0PHQ7_9LACO</name>
<gene>
    <name evidence="1" type="ORF">JCM14108_1565</name>
</gene>